<comment type="caution">
    <text evidence="2">The sequence shown here is derived from an EMBL/GenBank/DDBJ whole genome shotgun (WGS) entry which is preliminary data.</text>
</comment>
<dbReference type="GO" id="GO:0010073">
    <property type="term" value="P:meristem maintenance"/>
    <property type="evidence" value="ECO:0007669"/>
    <property type="project" value="InterPro"/>
</dbReference>
<reference evidence="2" key="1">
    <citation type="submission" date="2020-09" db="EMBL/GenBank/DDBJ databases">
        <title>Genome-Enabled Discovery of Anthraquinone Biosynthesis in Senna tora.</title>
        <authorList>
            <person name="Kang S.-H."/>
            <person name="Pandey R.P."/>
            <person name="Lee C.-M."/>
            <person name="Sim J.-S."/>
            <person name="Jeong J.-T."/>
            <person name="Choi B.-S."/>
            <person name="Jung M."/>
            <person name="Ginzburg D."/>
            <person name="Zhao K."/>
            <person name="Won S.Y."/>
            <person name="Oh T.-J."/>
            <person name="Yu Y."/>
            <person name="Kim N.-H."/>
            <person name="Lee O.R."/>
            <person name="Lee T.-H."/>
            <person name="Bashyal P."/>
            <person name="Kim T.-S."/>
            <person name="Lee W.-H."/>
            <person name="Kawkins C."/>
            <person name="Kim C.-K."/>
            <person name="Kim J.S."/>
            <person name="Ahn B.O."/>
            <person name="Rhee S.Y."/>
            <person name="Sohng J.K."/>
        </authorList>
    </citation>
    <scope>NUCLEOTIDE SEQUENCE</scope>
    <source>
        <tissue evidence="2">Leaf</tissue>
    </source>
</reference>
<proteinExistence type="predicted"/>
<accession>A0A834X7M0</accession>
<dbReference type="EMBL" id="JAAIUW010000003">
    <property type="protein sequence ID" value="KAF7839465.1"/>
    <property type="molecule type" value="Genomic_DNA"/>
</dbReference>
<sequence length="130" mass="15147">MTLAQDHPKLDSDMIASLIVSMVTLEPDVSVASITERMNSQFNFSVFYKKACMIKWRPYDEDHVRQQIPNYCIDNRDIWRASVPLICFHIVEWQYSDRVLRQLGMDQSIPENPLDLDFLHTLVLTGKTSN</sequence>
<dbReference type="PANTHER" id="PTHR46033">
    <property type="entry name" value="PROTEIN MAIN-LIKE 2"/>
    <property type="match status" value="1"/>
</dbReference>
<protein>
    <submittedName>
        <fullName evidence="2">Serine/threonine-protein phosphatase 7 long form-like protein</fullName>
    </submittedName>
</protein>
<organism evidence="2 3">
    <name type="scientific">Senna tora</name>
    <dbReference type="NCBI Taxonomy" id="362788"/>
    <lineage>
        <taxon>Eukaryota</taxon>
        <taxon>Viridiplantae</taxon>
        <taxon>Streptophyta</taxon>
        <taxon>Embryophyta</taxon>
        <taxon>Tracheophyta</taxon>
        <taxon>Spermatophyta</taxon>
        <taxon>Magnoliopsida</taxon>
        <taxon>eudicotyledons</taxon>
        <taxon>Gunneridae</taxon>
        <taxon>Pentapetalae</taxon>
        <taxon>rosids</taxon>
        <taxon>fabids</taxon>
        <taxon>Fabales</taxon>
        <taxon>Fabaceae</taxon>
        <taxon>Caesalpinioideae</taxon>
        <taxon>Cassia clade</taxon>
        <taxon>Senna</taxon>
    </lineage>
</organism>
<feature type="domain" description="Aminotransferase-like plant mobile" evidence="1">
    <location>
        <begin position="48"/>
        <end position="112"/>
    </location>
</feature>
<dbReference type="InterPro" id="IPR044824">
    <property type="entry name" value="MAIN-like"/>
</dbReference>
<dbReference type="Pfam" id="PF10536">
    <property type="entry name" value="PMD"/>
    <property type="match status" value="1"/>
</dbReference>
<gene>
    <name evidence="2" type="ORF">G2W53_007947</name>
</gene>
<dbReference type="OrthoDB" id="1937804at2759"/>
<dbReference type="PANTHER" id="PTHR46033:SF8">
    <property type="entry name" value="PROTEIN MAINTENANCE OF MERISTEMS-LIKE"/>
    <property type="match status" value="1"/>
</dbReference>
<dbReference type="AlphaFoldDB" id="A0A834X7M0"/>
<keyword evidence="3" id="KW-1185">Reference proteome</keyword>
<evidence type="ECO:0000313" key="3">
    <source>
        <dbReference type="Proteomes" id="UP000634136"/>
    </source>
</evidence>
<dbReference type="Proteomes" id="UP000634136">
    <property type="component" value="Unassembled WGS sequence"/>
</dbReference>
<name>A0A834X7M0_9FABA</name>
<dbReference type="InterPro" id="IPR019557">
    <property type="entry name" value="AminoTfrase-like_pln_mobile"/>
</dbReference>
<evidence type="ECO:0000313" key="2">
    <source>
        <dbReference type="EMBL" id="KAF7839465.1"/>
    </source>
</evidence>
<evidence type="ECO:0000259" key="1">
    <source>
        <dbReference type="Pfam" id="PF10536"/>
    </source>
</evidence>